<keyword evidence="6" id="KW-1185">Reference proteome</keyword>
<dbReference type="GO" id="GO:0036503">
    <property type="term" value="P:ERAD pathway"/>
    <property type="evidence" value="ECO:0007669"/>
    <property type="project" value="TreeGrafter"/>
</dbReference>
<dbReference type="PANTHER" id="PTHR38425:SF1">
    <property type="entry name" value="LONG CHRONOLOGICAL LIFESPAN PROTEIN 2"/>
    <property type="match status" value="1"/>
</dbReference>
<accession>K0L034</accession>
<feature type="chain" id="PRO_5003834688" description="Long chronological lifespan protein 2" evidence="4">
    <location>
        <begin position="23"/>
        <end position="139"/>
    </location>
</feature>
<sequence>MMSSKVIMQYFVVLVLALQVNAQFFEQFFGGGSGGARRQQQRQEQLSYEDEFLGNKCDGYLCPDTKACVKTKIECPCPFPKSQLKCVLPNKENYVCISKPATNKRNLQKIYDDPKAGPKARSAGLRDCGWVEDAWNGLV</sequence>
<keyword evidence="3 4" id="KW-0732">Signal</keyword>
<evidence type="ECO:0000256" key="2">
    <source>
        <dbReference type="ARBA" id="ARBA00018534"/>
    </source>
</evidence>
<dbReference type="AlphaFoldDB" id="K0L034"/>
<dbReference type="HOGENOM" id="CLU_142363_1_0_1"/>
<dbReference type="STRING" id="1206466.K0L034"/>
<evidence type="ECO:0000313" key="5">
    <source>
        <dbReference type="EMBL" id="CCH46748.1"/>
    </source>
</evidence>
<evidence type="ECO:0000256" key="1">
    <source>
        <dbReference type="ARBA" id="ARBA00010545"/>
    </source>
</evidence>
<dbReference type="EMBL" id="CAIF01000267">
    <property type="protein sequence ID" value="CCH46748.1"/>
    <property type="molecule type" value="Genomic_DNA"/>
</dbReference>
<comment type="similarity">
    <text evidence="1">Belongs to the LCL2 family.</text>
</comment>
<dbReference type="PANTHER" id="PTHR38425">
    <property type="entry name" value="LONG CHRONOLOGICAL LIFESPAN PROTEIN 2"/>
    <property type="match status" value="1"/>
</dbReference>
<proteinExistence type="inferred from homology"/>
<organism evidence="5 6">
    <name type="scientific">Wickerhamomyces ciferrii (strain ATCC 14091 / BCRC 22168 / CBS 111 / JCM 3599 / NBRC 0793 / NRRL Y-1031 F-60-10)</name>
    <name type="common">Yeast</name>
    <name type="synonym">Pichia ciferrii</name>
    <dbReference type="NCBI Taxonomy" id="1206466"/>
    <lineage>
        <taxon>Eukaryota</taxon>
        <taxon>Fungi</taxon>
        <taxon>Dikarya</taxon>
        <taxon>Ascomycota</taxon>
        <taxon>Saccharomycotina</taxon>
        <taxon>Saccharomycetes</taxon>
        <taxon>Phaffomycetales</taxon>
        <taxon>Wickerhamomycetaceae</taxon>
        <taxon>Wickerhamomyces</taxon>
    </lineage>
</organism>
<dbReference type="CDD" id="cd23996">
    <property type="entry name" value="LCL2-like"/>
    <property type="match status" value="1"/>
</dbReference>
<dbReference type="InParanoid" id="K0L034"/>
<reference evidence="5 6" key="1">
    <citation type="journal article" date="2012" name="Eukaryot. Cell">
        <title>Draft genome sequence of Wickerhamomyces ciferrii NRRL Y-1031 F-60-10.</title>
        <authorList>
            <person name="Schneider J."/>
            <person name="Andrea H."/>
            <person name="Blom J."/>
            <person name="Jaenicke S."/>
            <person name="Ruckert C."/>
            <person name="Schorsch C."/>
            <person name="Szczepanowski R."/>
            <person name="Farwick M."/>
            <person name="Goesmann A."/>
            <person name="Puhler A."/>
            <person name="Schaffer S."/>
            <person name="Tauch A."/>
            <person name="Kohler T."/>
            <person name="Brinkrolf K."/>
        </authorList>
    </citation>
    <scope>NUCLEOTIDE SEQUENCE [LARGE SCALE GENOMIC DNA]</scope>
    <source>
        <strain evidence="6">ATCC 14091 / BCRC 22168 / CBS 111 / JCM 3599 / NBRC 0793 / NRRL Y-1031 F-60-10</strain>
    </source>
</reference>
<evidence type="ECO:0000256" key="3">
    <source>
        <dbReference type="ARBA" id="ARBA00022729"/>
    </source>
</evidence>
<gene>
    <name evidence="5" type="ORF">BN7_6346</name>
</gene>
<feature type="signal peptide" evidence="4">
    <location>
        <begin position="1"/>
        <end position="22"/>
    </location>
</feature>
<dbReference type="InterPro" id="IPR034543">
    <property type="entry name" value="LCL2"/>
</dbReference>
<dbReference type="FunCoup" id="K0L034">
    <property type="interactions" value="23"/>
</dbReference>
<comment type="caution">
    <text evidence="5">The sequence shown here is derived from an EMBL/GenBank/DDBJ whole genome shotgun (WGS) entry which is preliminary data.</text>
</comment>
<dbReference type="eggNOG" id="ENOG502S416">
    <property type="taxonomic scope" value="Eukaryota"/>
</dbReference>
<protein>
    <recommendedName>
        <fullName evidence="2">Long chronological lifespan protein 2</fullName>
    </recommendedName>
</protein>
<dbReference type="Proteomes" id="UP000009328">
    <property type="component" value="Unassembled WGS sequence"/>
</dbReference>
<evidence type="ECO:0000313" key="6">
    <source>
        <dbReference type="Proteomes" id="UP000009328"/>
    </source>
</evidence>
<name>K0L034_WICCF</name>
<evidence type="ECO:0000256" key="4">
    <source>
        <dbReference type="SAM" id="SignalP"/>
    </source>
</evidence>